<evidence type="ECO:0008006" key="4">
    <source>
        <dbReference type="Google" id="ProtNLM"/>
    </source>
</evidence>
<dbReference type="Proteomes" id="UP000193978">
    <property type="component" value="Chromosome"/>
</dbReference>
<feature type="signal peptide" evidence="1">
    <location>
        <begin position="1"/>
        <end position="25"/>
    </location>
</feature>
<proteinExistence type="predicted"/>
<gene>
    <name evidence="2" type="ORF">B1812_10800</name>
</gene>
<organism evidence="2 3">
    <name type="scientific">Methylocystis bryophila</name>
    <dbReference type="NCBI Taxonomy" id="655015"/>
    <lineage>
        <taxon>Bacteria</taxon>
        <taxon>Pseudomonadati</taxon>
        <taxon>Pseudomonadota</taxon>
        <taxon>Alphaproteobacteria</taxon>
        <taxon>Hyphomicrobiales</taxon>
        <taxon>Methylocystaceae</taxon>
        <taxon>Methylocystis</taxon>
    </lineage>
</organism>
<evidence type="ECO:0000313" key="2">
    <source>
        <dbReference type="EMBL" id="ARN83572.1"/>
    </source>
</evidence>
<name>A0A1W6N143_9HYPH</name>
<dbReference type="EMBL" id="CP019948">
    <property type="protein sequence ID" value="ARN83572.1"/>
    <property type="molecule type" value="Genomic_DNA"/>
</dbReference>
<accession>A0A1W6N143</accession>
<feature type="chain" id="PRO_5013184772" description="C-type lysozyme inhibitor domain-containing protein" evidence="1">
    <location>
        <begin position="26"/>
        <end position="129"/>
    </location>
</feature>
<protein>
    <recommendedName>
        <fullName evidence="4">C-type lysozyme inhibitor domain-containing protein</fullName>
    </recommendedName>
</protein>
<keyword evidence="1" id="KW-0732">Signal</keyword>
<keyword evidence="3" id="KW-1185">Reference proteome</keyword>
<dbReference type="KEGG" id="mbry:B1812_10800"/>
<sequence length="129" mass="13633">MTSLRSVSAVLTLALLAFAPQGAEAATKSHQTITCPLPGGETLTFVKPVKLGDLPKIELDYPSKVTLFSFRDGNFLTVAVDESDSSRVRLVISAQLNKATGAYDGQLVIDSGGHELQLDNGPVRCKTGS</sequence>
<evidence type="ECO:0000313" key="3">
    <source>
        <dbReference type="Proteomes" id="UP000193978"/>
    </source>
</evidence>
<evidence type="ECO:0000256" key="1">
    <source>
        <dbReference type="SAM" id="SignalP"/>
    </source>
</evidence>
<dbReference type="STRING" id="655015.B1812_10800"/>
<reference evidence="2 3" key="1">
    <citation type="submission" date="2017-02" db="EMBL/GenBank/DDBJ databases">
        <authorList>
            <person name="Peterson S.W."/>
        </authorList>
    </citation>
    <scope>NUCLEOTIDE SEQUENCE [LARGE SCALE GENOMIC DNA]</scope>
    <source>
        <strain evidence="2 3">S285</strain>
    </source>
</reference>
<dbReference type="AlphaFoldDB" id="A0A1W6N143"/>